<dbReference type="RefSeq" id="WP_268568806.1">
    <property type="nucleotide sequence ID" value="NZ_JAMDMA010000003.1"/>
</dbReference>
<name>A0ABT4G140_PANTH</name>
<dbReference type="EMBL" id="JAMDMM010000044">
    <property type="protein sequence ID" value="MCY9609790.1"/>
    <property type="molecule type" value="Genomic_DNA"/>
</dbReference>
<evidence type="ECO:0000313" key="2">
    <source>
        <dbReference type="Proteomes" id="UP001209276"/>
    </source>
</evidence>
<feature type="non-terminal residue" evidence="1">
    <location>
        <position position="1"/>
    </location>
</feature>
<sequence length="78" mass="8653">AKLNDIEVEGPVFWRNPAPVQQFFVLTGRFGSIPAKLHQFHSTSSDPSRNILNSCTFAAFPLPSRGDGRNPAELQHSF</sequence>
<protein>
    <submittedName>
        <fullName evidence="1">Uncharacterized protein</fullName>
    </submittedName>
</protein>
<accession>A0ABT4G140</accession>
<keyword evidence="2" id="KW-1185">Reference proteome</keyword>
<evidence type="ECO:0000313" key="1">
    <source>
        <dbReference type="EMBL" id="MCY9609790.1"/>
    </source>
</evidence>
<comment type="caution">
    <text evidence="1">The sequence shown here is derived from an EMBL/GenBank/DDBJ whole genome shotgun (WGS) entry which is preliminary data.</text>
</comment>
<gene>
    <name evidence="1" type="ORF">M5W83_21795</name>
</gene>
<dbReference type="Proteomes" id="UP001209276">
    <property type="component" value="Unassembled WGS sequence"/>
</dbReference>
<organism evidence="1 2">
    <name type="scientific">Paenibacillus thiaminolyticus</name>
    <name type="common">Bacillus thiaminolyticus</name>
    <dbReference type="NCBI Taxonomy" id="49283"/>
    <lineage>
        <taxon>Bacteria</taxon>
        <taxon>Bacillati</taxon>
        <taxon>Bacillota</taxon>
        <taxon>Bacilli</taxon>
        <taxon>Bacillales</taxon>
        <taxon>Paenibacillaceae</taxon>
        <taxon>Paenibacillus</taxon>
    </lineage>
</organism>
<proteinExistence type="predicted"/>
<reference evidence="1 2" key="1">
    <citation type="submission" date="2022-05" db="EMBL/GenBank/DDBJ databases">
        <title>Genome Sequencing of Bee-Associated Microbes.</title>
        <authorList>
            <person name="Dunlap C."/>
        </authorList>
    </citation>
    <scope>NUCLEOTIDE SEQUENCE [LARGE SCALE GENOMIC DNA]</scope>
    <source>
        <strain evidence="1 2">NRRL B-14613</strain>
    </source>
</reference>